<evidence type="ECO:0000313" key="2">
    <source>
        <dbReference type="EMBL" id="KAB2382931.1"/>
    </source>
</evidence>
<dbReference type="InterPro" id="IPR029068">
    <property type="entry name" value="Glyas_Bleomycin-R_OHBP_Dase"/>
</dbReference>
<gene>
    <name evidence="2" type="ORF">F9B16_13180</name>
</gene>
<sequence length="144" mass="15250">MGQQAGAAKSNHGGRLKAIGDDMPIFASALKDKGVPVSEIARKLAIKAGKNASQTAMHHFPRIGGFPVIVLQHATGHVSPQWPDGASRQMHFDLATDDPVSADKRVLDAGGRRLRPSDDVNVSARQGSLVYSSPAGYPFCLRPA</sequence>
<keyword evidence="3" id="KW-1185">Reference proteome</keyword>
<dbReference type="OrthoDB" id="1645442at2"/>
<dbReference type="AlphaFoldDB" id="A0A6L3W0S1"/>
<evidence type="ECO:0000259" key="1">
    <source>
        <dbReference type="Pfam" id="PF18029"/>
    </source>
</evidence>
<reference evidence="2 3" key="1">
    <citation type="submission" date="2019-09" db="EMBL/GenBank/DDBJ databases">
        <title>Actinomadura physcomitrii sp. nov., a novel actinomycete isolated from moss [Physcomitrium sphaericum (Ludw) Fuernr].</title>
        <authorList>
            <person name="Liu C."/>
            <person name="Zhuang X."/>
        </authorList>
    </citation>
    <scope>NUCLEOTIDE SEQUENCE [LARGE SCALE GENOMIC DNA]</scope>
    <source>
        <strain evidence="2 3">CYP1-1B</strain>
    </source>
</reference>
<dbReference type="Gene3D" id="3.10.180.10">
    <property type="entry name" value="2,3-Dihydroxybiphenyl 1,2-Dioxygenase, domain 1"/>
    <property type="match status" value="1"/>
</dbReference>
<name>A0A6L3W0S1_9ACTN</name>
<evidence type="ECO:0000313" key="3">
    <source>
        <dbReference type="Proteomes" id="UP000483004"/>
    </source>
</evidence>
<comment type="caution">
    <text evidence="2">The sequence shown here is derived from an EMBL/GenBank/DDBJ whole genome shotgun (WGS) entry which is preliminary data.</text>
</comment>
<dbReference type="InterPro" id="IPR041581">
    <property type="entry name" value="Glyoxalase_6"/>
</dbReference>
<accession>A0A6L3W0S1</accession>
<protein>
    <recommendedName>
        <fullName evidence="1">Glyoxalase-like domain-containing protein</fullName>
    </recommendedName>
</protein>
<dbReference type="RefSeq" id="WP_151540317.1">
    <property type="nucleotide sequence ID" value="NZ_WBMR01000028.1"/>
</dbReference>
<organism evidence="2 3">
    <name type="scientific">Actinomadura montaniterrae</name>
    <dbReference type="NCBI Taxonomy" id="1803903"/>
    <lineage>
        <taxon>Bacteria</taxon>
        <taxon>Bacillati</taxon>
        <taxon>Actinomycetota</taxon>
        <taxon>Actinomycetes</taxon>
        <taxon>Streptosporangiales</taxon>
        <taxon>Thermomonosporaceae</taxon>
        <taxon>Actinomadura</taxon>
    </lineage>
</organism>
<dbReference type="Pfam" id="PF18029">
    <property type="entry name" value="Glyoxalase_6"/>
    <property type="match status" value="1"/>
</dbReference>
<proteinExistence type="predicted"/>
<dbReference type="EMBL" id="WBMR01000028">
    <property type="protein sequence ID" value="KAB2382931.1"/>
    <property type="molecule type" value="Genomic_DNA"/>
</dbReference>
<dbReference type="Proteomes" id="UP000483004">
    <property type="component" value="Unassembled WGS sequence"/>
</dbReference>
<feature type="domain" description="Glyoxalase-like" evidence="1">
    <location>
        <begin position="59"/>
        <end position="141"/>
    </location>
</feature>